<dbReference type="EMBL" id="QRBI01000167">
    <property type="protein sequence ID" value="RMB97183.1"/>
    <property type="molecule type" value="Genomic_DNA"/>
</dbReference>
<accession>A0A3M0JDZ8</accession>
<evidence type="ECO:0000313" key="1">
    <source>
        <dbReference type="EMBL" id="RMB97183.1"/>
    </source>
</evidence>
<gene>
    <name evidence="1" type="ORF">DUI87_26284</name>
</gene>
<keyword evidence="2" id="KW-1185">Reference proteome</keyword>
<reference evidence="1 2" key="1">
    <citation type="submission" date="2018-07" db="EMBL/GenBank/DDBJ databases">
        <title>A high quality draft genome assembly of the barn swallow (H. rustica rustica).</title>
        <authorList>
            <person name="Formenti G."/>
            <person name="Chiara M."/>
            <person name="Poveda L."/>
            <person name="Francoijs K.-J."/>
            <person name="Bonisoli-Alquati A."/>
            <person name="Canova L."/>
            <person name="Gianfranceschi L."/>
            <person name="Horner D.S."/>
            <person name="Saino N."/>
        </authorList>
    </citation>
    <scope>NUCLEOTIDE SEQUENCE [LARGE SCALE GENOMIC DNA]</scope>
    <source>
        <strain evidence="1">Chelidonia</strain>
        <tissue evidence="1">Blood</tissue>
    </source>
</reference>
<organism evidence="1 2">
    <name type="scientific">Hirundo rustica rustica</name>
    <dbReference type="NCBI Taxonomy" id="333673"/>
    <lineage>
        <taxon>Eukaryota</taxon>
        <taxon>Metazoa</taxon>
        <taxon>Chordata</taxon>
        <taxon>Craniata</taxon>
        <taxon>Vertebrata</taxon>
        <taxon>Euteleostomi</taxon>
        <taxon>Archelosauria</taxon>
        <taxon>Archosauria</taxon>
        <taxon>Dinosauria</taxon>
        <taxon>Saurischia</taxon>
        <taxon>Theropoda</taxon>
        <taxon>Coelurosauria</taxon>
        <taxon>Aves</taxon>
        <taxon>Neognathae</taxon>
        <taxon>Neoaves</taxon>
        <taxon>Telluraves</taxon>
        <taxon>Australaves</taxon>
        <taxon>Passeriformes</taxon>
        <taxon>Sylvioidea</taxon>
        <taxon>Hirundinidae</taxon>
        <taxon>Hirundo</taxon>
    </lineage>
</organism>
<dbReference type="STRING" id="333673.A0A3M0JDZ8"/>
<name>A0A3M0JDZ8_HIRRU</name>
<sequence>MAAVICKGRAHFSSLVGCDFACIYMPLATTKELEFLLQNNDNLQFTLDISPGKISIHILATNYLKQTFIWFPNSFKNTNPPSYKKRQSMETRHILLLIVFIITTQTVVRAIEHPETDAAVQKTLRYAIAQHDKSDYHLFPSQIKQTPKDHSEMRGSYRVTVMQMLLTLLMLLNIKAWKMGQPPENVWVTLAKTLRQDNLCLSMGSVSSPLSSCLVGIPFKINEPSPLHPFAGNWPALPTAEKGPAREAWEQWVKLIPKAITDAHKENPVANSESQELDLLVSAKASYSFNFYFQNMASSYKNQSKPPKQNLQFGQLVQLYNKNSI</sequence>
<proteinExistence type="predicted"/>
<dbReference type="Proteomes" id="UP000269221">
    <property type="component" value="Unassembled WGS sequence"/>
</dbReference>
<dbReference type="AlphaFoldDB" id="A0A3M0JDZ8"/>
<protein>
    <submittedName>
        <fullName evidence="1">Uncharacterized protein</fullName>
    </submittedName>
</protein>
<evidence type="ECO:0000313" key="2">
    <source>
        <dbReference type="Proteomes" id="UP000269221"/>
    </source>
</evidence>
<comment type="caution">
    <text evidence="1">The sequence shown here is derived from an EMBL/GenBank/DDBJ whole genome shotgun (WGS) entry which is preliminary data.</text>
</comment>